<keyword evidence="2" id="KW-1185">Reference proteome</keyword>
<reference evidence="1 2" key="1">
    <citation type="journal article" date="2012" name="PLoS Pathog.">
        <title>Diverse lifestyles and strategies of plant pathogenesis encoded in the genomes of eighteen Dothideomycetes fungi.</title>
        <authorList>
            <person name="Ohm R.A."/>
            <person name="Feau N."/>
            <person name="Henrissat B."/>
            <person name="Schoch C.L."/>
            <person name="Horwitz B.A."/>
            <person name="Barry K.W."/>
            <person name="Condon B.J."/>
            <person name="Copeland A.C."/>
            <person name="Dhillon B."/>
            <person name="Glaser F."/>
            <person name="Hesse C.N."/>
            <person name="Kosti I."/>
            <person name="LaButti K."/>
            <person name="Lindquist E.A."/>
            <person name="Lucas S."/>
            <person name="Salamov A.A."/>
            <person name="Bradshaw R.E."/>
            <person name="Ciuffetti L."/>
            <person name="Hamelin R.C."/>
            <person name="Kema G.H.J."/>
            <person name="Lawrence C."/>
            <person name="Scott J.A."/>
            <person name="Spatafora J.W."/>
            <person name="Turgeon B.G."/>
            <person name="de Wit P.J.G.M."/>
            <person name="Zhong S."/>
            <person name="Goodwin S.B."/>
            <person name="Grigoriev I.V."/>
        </authorList>
    </citation>
    <scope>NUCLEOTIDE SEQUENCE [LARGE SCALE GENOMIC DNA]</scope>
    <source>
        <strain evidence="2">28A</strain>
    </source>
</reference>
<evidence type="ECO:0000313" key="2">
    <source>
        <dbReference type="Proteomes" id="UP000016935"/>
    </source>
</evidence>
<reference evidence="1 2" key="2">
    <citation type="journal article" date="2013" name="PLoS Genet.">
        <title>Comparative genome structure, secondary metabolite, and effector coding capacity across Cochliobolus pathogens.</title>
        <authorList>
            <person name="Condon B.J."/>
            <person name="Leng Y."/>
            <person name="Wu D."/>
            <person name="Bushley K.E."/>
            <person name="Ohm R.A."/>
            <person name="Otillar R."/>
            <person name="Martin J."/>
            <person name="Schackwitz W."/>
            <person name="Grimwood J."/>
            <person name="MohdZainudin N."/>
            <person name="Xue C."/>
            <person name="Wang R."/>
            <person name="Manning V.A."/>
            <person name="Dhillon B."/>
            <person name="Tu Z.J."/>
            <person name="Steffenson B.J."/>
            <person name="Salamov A."/>
            <person name="Sun H."/>
            <person name="Lowry S."/>
            <person name="LaButti K."/>
            <person name="Han J."/>
            <person name="Copeland A."/>
            <person name="Lindquist E."/>
            <person name="Barry K."/>
            <person name="Schmutz J."/>
            <person name="Baker S.E."/>
            <person name="Ciuffetti L.M."/>
            <person name="Grigoriev I.V."/>
            <person name="Zhong S."/>
            <person name="Turgeon B.G."/>
        </authorList>
    </citation>
    <scope>NUCLEOTIDE SEQUENCE [LARGE SCALE GENOMIC DNA]</scope>
    <source>
        <strain evidence="2">28A</strain>
    </source>
</reference>
<dbReference type="GeneID" id="19397226"/>
<protein>
    <submittedName>
        <fullName evidence="1">Uncharacterized protein</fullName>
    </submittedName>
</protein>
<organism evidence="1 2">
    <name type="scientific">Exserohilum turcicum (strain 28A)</name>
    <name type="common">Northern leaf blight fungus</name>
    <name type="synonym">Setosphaeria turcica</name>
    <dbReference type="NCBI Taxonomy" id="671987"/>
    <lineage>
        <taxon>Eukaryota</taxon>
        <taxon>Fungi</taxon>
        <taxon>Dikarya</taxon>
        <taxon>Ascomycota</taxon>
        <taxon>Pezizomycotina</taxon>
        <taxon>Dothideomycetes</taxon>
        <taxon>Pleosporomycetidae</taxon>
        <taxon>Pleosporales</taxon>
        <taxon>Pleosporineae</taxon>
        <taxon>Pleosporaceae</taxon>
        <taxon>Exserohilum</taxon>
    </lineage>
</organism>
<dbReference type="Proteomes" id="UP000016935">
    <property type="component" value="Unassembled WGS sequence"/>
</dbReference>
<dbReference type="AlphaFoldDB" id="R0J4T9"/>
<dbReference type="RefSeq" id="XP_008020826.1">
    <property type="nucleotide sequence ID" value="XM_008022635.1"/>
</dbReference>
<sequence length="100" mass="11010">MPVYPSVLVFLDGTPPTTCPASLHCAVANMQRASAPTLAESVGAHMVEAIEHQLRWNYFSAFARTVLLPWLEARYRLTYPCPASHPSTVSQLVIQDMLPA</sequence>
<accession>R0J4T9</accession>
<gene>
    <name evidence="1" type="ORF">SETTUDRAFT_152787</name>
</gene>
<dbReference type="EMBL" id="KB908481">
    <property type="protein sequence ID" value="EOA91741.1"/>
    <property type="molecule type" value="Genomic_DNA"/>
</dbReference>
<evidence type="ECO:0000313" key="1">
    <source>
        <dbReference type="EMBL" id="EOA91741.1"/>
    </source>
</evidence>
<name>R0J4T9_EXST2</name>
<proteinExistence type="predicted"/>
<dbReference type="HOGENOM" id="CLU_2307804_0_0_1"/>